<comment type="catalytic activity">
    <reaction evidence="20">
        <text>K(+)(in) = K(+)(out)</text>
        <dbReference type="Rhea" id="RHEA:29463"/>
        <dbReference type="ChEBI" id="CHEBI:29103"/>
    </reaction>
</comment>
<organism evidence="29 30">
    <name type="scientific">Anhinga anhinga</name>
    <name type="common">Anhinga</name>
    <name type="synonym">Plotus anhinga</name>
    <dbReference type="NCBI Taxonomy" id="56067"/>
    <lineage>
        <taxon>Eukaryota</taxon>
        <taxon>Metazoa</taxon>
        <taxon>Chordata</taxon>
        <taxon>Craniata</taxon>
        <taxon>Vertebrata</taxon>
        <taxon>Euteleostomi</taxon>
        <taxon>Archelosauria</taxon>
        <taxon>Archosauria</taxon>
        <taxon>Dinosauria</taxon>
        <taxon>Saurischia</taxon>
        <taxon>Theropoda</taxon>
        <taxon>Coelurosauria</taxon>
        <taxon>Aves</taxon>
        <taxon>Neognathae</taxon>
        <taxon>Neoaves</taxon>
        <taxon>Aequornithes</taxon>
        <taxon>Suliformes</taxon>
        <taxon>Anhingidae</taxon>
        <taxon>Anhinga</taxon>
    </lineage>
</organism>
<dbReference type="PANTHER" id="PTHR11003:SF104">
    <property type="entry name" value="POTASSIUM CHANNEL SUBFAMILY K MEMBER 16"/>
    <property type="match status" value="1"/>
</dbReference>
<evidence type="ECO:0000256" key="11">
    <source>
        <dbReference type="ARBA" id="ARBA00022824"/>
    </source>
</evidence>
<evidence type="ECO:0000256" key="24">
    <source>
        <dbReference type="ARBA" id="ARBA00077792"/>
    </source>
</evidence>
<dbReference type="EMBL" id="WBMU01000469">
    <property type="protein sequence ID" value="NXC67643.1"/>
    <property type="molecule type" value="Genomic_DNA"/>
</dbReference>
<dbReference type="InterPro" id="IPR013099">
    <property type="entry name" value="K_chnl_dom"/>
</dbReference>
<keyword evidence="13" id="KW-0630">Potassium</keyword>
<keyword evidence="10" id="KW-0999">Mitochondrion inner membrane</keyword>
<dbReference type="AlphaFoldDB" id="A0A851PJG5"/>
<dbReference type="GO" id="GO:0022841">
    <property type="term" value="F:potassium ion leak channel activity"/>
    <property type="evidence" value="ECO:0007669"/>
    <property type="project" value="TreeGrafter"/>
</dbReference>
<feature type="transmembrane region" description="Helical" evidence="27">
    <location>
        <begin position="21"/>
        <end position="41"/>
    </location>
</feature>
<evidence type="ECO:0000256" key="9">
    <source>
        <dbReference type="ARBA" id="ARBA00022723"/>
    </source>
</evidence>
<feature type="transmembrane region" description="Helical" evidence="27">
    <location>
        <begin position="176"/>
        <end position="197"/>
    </location>
</feature>
<keyword evidence="9" id="KW-0479">Metal-binding</keyword>
<evidence type="ECO:0000256" key="25">
    <source>
        <dbReference type="ARBA" id="ARBA00083794"/>
    </source>
</evidence>
<evidence type="ECO:0000256" key="6">
    <source>
        <dbReference type="ARBA" id="ARBA00022475"/>
    </source>
</evidence>
<evidence type="ECO:0000256" key="16">
    <source>
        <dbReference type="ARBA" id="ARBA00023128"/>
    </source>
</evidence>
<evidence type="ECO:0000256" key="5">
    <source>
        <dbReference type="ARBA" id="ARBA00022448"/>
    </source>
</evidence>
<keyword evidence="17 27" id="KW-0472">Membrane</keyword>
<evidence type="ECO:0000256" key="7">
    <source>
        <dbReference type="ARBA" id="ARBA00022538"/>
    </source>
</evidence>
<name>A0A851PJG5_ANHAN</name>
<evidence type="ECO:0000256" key="18">
    <source>
        <dbReference type="ARBA" id="ARBA00023157"/>
    </source>
</evidence>
<keyword evidence="16" id="KW-0496">Mitochondrion</keyword>
<evidence type="ECO:0000256" key="15">
    <source>
        <dbReference type="ARBA" id="ARBA00023065"/>
    </source>
</evidence>
<evidence type="ECO:0000313" key="30">
    <source>
        <dbReference type="Proteomes" id="UP000657035"/>
    </source>
</evidence>
<comment type="caution">
    <text evidence="29">The sequence shown here is derived from an EMBL/GenBank/DDBJ whole genome shotgun (WGS) entry which is preliminary data.</text>
</comment>
<evidence type="ECO:0000259" key="28">
    <source>
        <dbReference type="Pfam" id="PF07885"/>
    </source>
</evidence>
<evidence type="ECO:0000256" key="26">
    <source>
        <dbReference type="RuleBase" id="RU003857"/>
    </source>
</evidence>
<dbReference type="GO" id="GO:0005789">
    <property type="term" value="C:endoplasmic reticulum membrane"/>
    <property type="evidence" value="ECO:0007669"/>
    <property type="project" value="UniProtKB-SubCell"/>
</dbReference>
<feature type="transmembrane region" description="Helical" evidence="27">
    <location>
        <begin position="209"/>
        <end position="227"/>
    </location>
</feature>
<dbReference type="PANTHER" id="PTHR11003">
    <property type="entry name" value="POTASSIUM CHANNEL, SUBFAMILY K"/>
    <property type="match status" value="1"/>
</dbReference>
<sequence length="300" mass="33963">HQQSGSMPLPSIHNRQISWTPLLVVGYIWYLLLGAVVFHLLEKQAETHFRDQFQLKKLKFLQNYTCLDRQALEQFVQVLMEAREKGVNPEGNSMNSSNWDFSNSFFFAGTVVTTIGYGNQSPSTVAGQIFCVFYALFGVPLNVAFLNQLGKVLNAHLITPERWVQKPGHAQVVQTLAMAIFVTTGTLLFLVFPPLVFSYVEGWSYGEGFYFTFITLSTIGFGDYVVGTNPNKHYIPVYKSLTAIWILLGLAWLALVFNVGADLMEKFLQRKCHKSDLSLEEEATTKLEDEPEQPRIHIPN</sequence>
<dbReference type="PIRSF" id="PIRSF038061">
    <property type="entry name" value="K_channel_subfamily_K_type"/>
    <property type="match status" value="1"/>
</dbReference>
<evidence type="ECO:0000256" key="12">
    <source>
        <dbReference type="ARBA" id="ARBA00022826"/>
    </source>
</evidence>
<keyword evidence="8 26" id="KW-0812">Transmembrane</keyword>
<keyword evidence="14 27" id="KW-1133">Transmembrane helix</keyword>
<dbReference type="Gene3D" id="1.10.287.70">
    <property type="match status" value="1"/>
</dbReference>
<comment type="catalytic activity">
    <reaction evidence="22">
        <text>Cs(+)(in) = Cs(+)(out)</text>
        <dbReference type="Rhea" id="RHEA:78555"/>
        <dbReference type="ChEBI" id="CHEBI:49547"/>
    </reaction>
</comment>
<dbReference type="Pfam" id="PF07885">
    <property type="entry name" value="Ion_trans_2"/>
    <property type="match status" value="2"/>
</dbReference>
<evidence type="ECO:0000256" key="3">
    <source>
        <dbReference type="ARBA" id="ARBA00004651"/>
    </source>
</evidence>
<reference evidence="29" key="1">
    <citation type="submission" date="2019-09" db="EMBL/GenBank/DDBJ databases">
        <title>Bird 10,000 Genomes (B10K) Project - Family phase.</title>
        <authorList>
            <person name="Zhang G."/>
        </authorList>
    </citation>
    <scope>NUCLEOTIDE SEQUENCE</scope>
    <source>
        <strain evidence="29">B10K-CU-031-38</strain>
    </source>
</reference>
<gene>
    <name evidence="29" type="primary">Kcnk16_0</name>
    <name evidence="29" type="ORF">ANHANH_R05039</name>
</gene>
<dbReference type="GO" id="GO:0030322">
    <property type="term" value="P:stabilization of membrane potential"/>
    <property type="evidence" value="ECO:0007669"/>
    <property type="project" value="TreeGrafter"/>
</dbReference>
<dbReference type="SUPFAM" id="SSF81324">
    <property type="entry name" value="Voltage-gated potassium channels"/>
    <property type="match status" value="2"/>
</dbReference>
<dbReference type="GO" id="GO:0046872">
    <property type="term" value="F:metal ion binding"/>
    <property type="evidence" value="ECO:0007669"/>
    <property type="project" value="UniProtKB-KW"/>
</dbReference>
<keyword evidence="6" id="KW-1003">Cell membrane</keyword>
<evidence type="ECO:0000256" key="1">
    <source>
        <dbReference type="ARBA" id="ARBA00004448"/>
    </source>
</evidence>
<feature type="transmembrane region" description="Helical" evidence="27">
    <location>
        <begin position="242"/>
        <end position="261"/>
    </location>
</feature>
<feature type="non-terminal residue" evidence="29">
    <location>
        <position position="300"/>
    </location>
</feature>
<dbReference type="InterPro" id="IPR003280">
    <property type="entry name" value="2pore_dom_K_chnl"/>
</dbReference>
<comment type="similarity">
    <text evidence="4 26">Belongs to the two pore domain potassium channel (TC 1.A.1.8) family.</text>
</comment>
<keyword evidence="7" id="KW-0633">Potassium transport</keyword>
<dbReference type="InterPro" id="IPR003092">
    <property type="entry name" value="2pore_dom_K_chnl_TASK"/>
</dbReference>
<evidence type="ECO:0000256" key="2">
    <source>
        <dbReference type="ARBA" id="ARBA00004477"/>
    </source>
</evidence>
<evidence type="ECO:0000256" key="10">
    <source>
        <dbReference type="ARBA" id="ARBA00022792"/>
    </source>
</evidence>
<evidence type="ECO:0000256" key="21">
    <source>
        <dbReference type="ARBA" id="ARBA00044657"/>
    </source>
</evidence>
<evidence type="ECO:0000256" key="14">
    <source>
        <dbReference type="ARBA" id="ARBA00022989"/>
    </source>
</evidence>
<dbReference type="PRINTS" id="PR01333">
    <property type="entry name" value="2POREKCHANEL"/>
</dbReference>
<keyword evidence="12" id="KW-0631">Potassium channel</keyword>
<comment type="subcellular location">
    <subcellularLocation>
        <location evidence="3">Cell membrane</location>
        <topology evidence="3">Multi-pass membrane protein</topology>
    </subcellularLocation>
    <subcellularLocation>
        <location evidence="2">Endoplasmic reticulum membrane</location>
        <topology evidence="2">Multi-pass membrane protein</topology>
    </subcellularLocation>
    <subcellularLocation>
        <location evidence="1">Mitochondrion inner membrane</location>
        <topology evidence="1">Multi-pass membrane protein</topology>
    </subcellularLocation>
</comment>
<evidence type="ECO:0000256" key="19">
    <source>
        <dbReference type="ARBA" id="ARBA00023303"/>
    </source>
</evidence>
<evidence type="ECO:0000256" key="20">
    <source>
        <dbReference type="ARBA" id="ARBA00034430"/>
    </source>
</evidence>
<keyword evidence="30" id="KW-1185">Reference proteome</keyword>
<evidence type="ECO:0000313" key="29">
    <source>
        <dbReference type="EMBL" id="NXC67643.1"/>
    </source>
</evidence>
<proteinExistence type="inferred from homology"/>
<dbReference type="GO" id="GO:0032469">
    <property type="term" value="P:endoplasmic reticulum calcium ion homeostasis"/>
    <property type="evidence" value="ECO:0007669"/>
    <property type="project" value="UniProtKB-ARBA"/>
</dbReference>
<dbReference type="Proteomes" id="UP000657035">
    <property type="component" value="Unassembled WGS sequence"/>
</dbReference>
<keyword evidence="11" id="KW-0256">Endoplasmic reticulum</keyword>
<accession>A0A851PJG5</accession>
<keyword evidence="18" id="KW-1015">Disulfide bond</keyword>
<keyword evidence="5 26" id="KW-0813">Transport</keyword>
<dbReference type="GO" id="GO:0015271">
    <property type="term" value="F:outward rectifier potassium channel activity"/>
    <property type="evidence" value="ECO:0007669"/>
    <property type="project" value="TreeGrafter"/>
</dbReference>
<evidence type="ECO:0000256" key="27">
    <source>
        <dbReference type="SAM" id="Phobius"/>
    </source>
</evidence>
<feature type="domain" description="Potassium channel" evidence="28">
    <location>
        <begin position="187"/>
        <end position="265"/>
    </location>
</feature>
<dbReference type="PRINTS" id="PR01095">
    <property type="entry name" value="TASKCHANNEL"/>
</dbReference>
<evidence type="ECO:0000256" key="8">
    <source>
        <dbReference type="ARBA" id="ARBA00022692"/>
    </source>
</evidence>
<feature type="domain" description="Potassium channel" evidence="28">
    <location>
        <begin position="95"/>
        <end position="153"/>
    </location>
</feature>
<dbReference type="GO" id="GO:0005743">
    <property type="term" value="C:mitochondrial inner membrane"/>
    <property type="evidence" value="ECO:0007669"/>
    <property type="project" value="UniProtKB-SubCell"/>
</dbReference>
<evidence type="ECO:0000256" key="13">
    <source>
        <dbReference type="ARBA" id="ARBA00022958"/>
    </source>
</evidence>
<dbReference type="GO" id="GO:0051279">
    <property type="term" value="P:regulation of release of sequestered calcium ion into cytosol"/>
    <property type="evidence" value="ECO:0007669"/>
    <property type="project" value="UniProtKB-ARBA"/>
</dbReference>
<protein>
    <recommendedName>
        <fullName evidence="25">2P domain potassium channel Talk-1</fullName>
    </recommendedName>
    <alternativeName>
        <fullName evidence="24">TWIK-related alkaline pH-activated K(+) channel 1</fullName>
    </alternativeName>
</protein>
<dbReference type="FunFam" id="1.10.287.70:FF:000098">
    <property type="entry name" value="Potassium two pore domain channel subfamily K member 16"/>
    <property type="match status" value="1"/>
</dbReference>
<keyword evidence="15 26" id="KW-0406">Ion transport</keyword>
<evidence type="ECO:0000256" key="17">
    <source>
        <dbReference type="ARBA" id="ARBA00023136"/>
    </source>
</evidence>
<feature type="transmembrane region" description="Helical" evidence="27">
    <location>
        <begin position="125"/>
        <end position="146"/>
    </location>
</feature>
<comment type="catalytic activity">
    <reaction evidence="21">
        <text>Rb(+)(in) = Rb(+)(out)</text>
        <dbReference type="Rhea" id="RHEA:78547"/>
        <dbReference type="ChEBI" id="CHEBI:49847"/>
    </reaction>
</comment>
<evidence type="ECO:0000256" key="22">
    <source>
        <dbReference type="ARBA" id="ARBA00044691"/>
    </source>
</evidence>
<feature type="non-terminal residue" evidence="29">
    <location>
        <position position="1"/>
    </location>
</feature>
<dbReference type="OrthoDB" id="297496at2759"/>
<evidence type="ECO:0000256" key="4">
    <source>
        <dbReference type="ARBA" id="ARBA00006666"/>
    </source>
</evidence>
<comment type="subunit">
    <text evidence="23">Homodimer; disulfide-linked. Heterodimer with KCNK17 and KCNK5.</text>
</comment>
<evidence type="ECO:0000256" key="23">
    <source>
        <dbReference type="ARBA" id="ARBA00065989"/>
    </source>
</evidence>
<keyword evidence="19 26" id="KW-0407">Ion channel</keyword>
<dbReference type="GO" id="GO:0005886">
    <property type="term" value="C:plasma membrane"/>
    <property type="evidence" value="ECO:0007669"/>
    <property type="project" value="UniProtKB-SubCell"/>
</dbReference>